<dbReference type="InterPro" id="IPR054712">
    <property type="entry name" value="Cas3-like_dom"/>
</dbReference>
<comment type="similarity">
    <text evidence="1">In the N-terminal section; belongs to the CRISPR-associated nuclease Cas3-HD family.</text>
</comment>
<sequence length="748" mass="87489">MGNLLLAKSNPIETIKEHTNHLLEQYQVLKNLYPNIDFVDWGLLYLACLYHDIGKVNTKFQNKLLEAMGNENRLIDVLPDEKEIHHGYLSVAFLPLVKWKEEELYSRDELRILCQSIFYHHTRPVNDYKEIKKVINADLPQYVDLLKQEGWTDVTFTDKYAKYTVKSRISQEEDSNELFYKYIMTKGLLNKIDYAASGHITVEESNKNLFEKTLHFMQKKGFEPNELQKYLIDNQENNNIIVASTGIGKTEGALFWIGNNKGFFTLPLKVSINAIYDRIINEIEFKQLGLLHSDTSSEYLKRLEKREEFDLEYIHKTKQLTLPLTVCTLDQLIDFVFLYPGFEMKLATLAYSKLVIDEIQMYNPELVAFLLIGLKKITDIGGKFTILTATFPPVFEHFMKKLAIPYKKADCPFLKKNKSGKVIIRHKINVVEDDLRPEHILKSSANKKVLVIVNTVKKAQELYDEIRAEVLHDQVFLLHSRFTVFDRRRKEEEILRVGKRDCTENVIWITTQIVEASLDIDFDVLYTELSEVCGLLQRMGRVFRGREFDGEVTNVHVFLGQKFTSGIGDSKKSVVDPSIFQLSRDIMKKYHNTILDEETKMKLVEEVYDAEQLRLTGSLYYRKIRDTINIFKEIKPYELQKGEIPLREIENEVIIPSNVYRENEKEIQQLEQILKDKHKPTIEKIQAKNAMKEYTVVIPTWAFHVAKKERLIERYINLDHYSSIAVVAFKYSTEEGIIFREDQNSCFF</sequence>
<feature type="domain" description="HD Cas3-type" evidence="10">
    <location>
        <begin position="8"/>
        <end position="195"/>
    </location>
</feature>
<evidence type="ECO:0000259" key="10">
    <source>
        <dbReference type="PROSITE" id="PS51643"/>
    </source>
</evidence>
<dbReference type="NCBIfam" id="TIGR01596">
    <property type="entry name" value="cas3_HD"/>
    <property type="match status" value="1"/>
</dbReference>
<keyword evidence="6" id="KW-0378">Hydrolase</keyword>
<evidence type="ECO:0000256" key="5">
    <source>
        <dbReference type="ARBA" id="ARBA00022741"/>
    </source>
</evidence>
<evidence type="ECO:0000256" key="4">
    <source>
        <dbReference type="ARBA" id="ARBA00022723"/>
    </source>
</evidence>
<organism evidence="11 12">
    <name type="scientific">Bacillus arachidis</name>
    <dbReference type="NCBI Taxonomy" id="2819290"/>
    <lineage>
        <taxon>Bacteria</taxon>
        <taxon>Bacillati</taxon>
        <taxon>Bacillota</taxon>
        <taxon>Bacilli</taxon>
        <taxon>Bacillales</taxon>
        <taxon>Bacillaceae</taxon>
        <taxon>Bacillus</taxon>
    </lineage>
</organism>
<evidence type="ECO:0000256" key="2">
    <source>
        <dbReference type="ARBA" id="ARBA00009046"/>
    </source>
</evidence>
<dbReference type="InterPro" id="IPR006483">
    <property type="entry name" value="CRISPR-assoc_Cas3_HD"/>
</dbReference>
<dbReference type="InterPro" id="IPR050079">
    <property type="entry name" value="DEAD_box_RNA_helicase"/>
</dbReference>
<evidence type="ECO:0000256" key="7">
    <source>
        <dbReference type="ARBA" id="ARBA00022806"/>
    </source>
</evidence>
<name>A0ABS3P5Y2_9BACI</name>
<keyword evidence="7" id="KW-0347">Helicase</keyword>
<gene>
    <name evidence="11" type="primary">cas3</name>
    <name evidence="11" type="ORF">J4P90_24140</name>
</gene>
<keyword evidence="8" id="KW-0067">ATP-binding</keyword>
<keyword evidence="5" id="KW-0547">Nucleotide-binding</keyword>
<evidence type="ECO:0000313" key="12">
    <source>
        <dbReference type="Proteomes" id="UP000677611"/>
    </source>
</evidence>
<keyword evidence="3" id="KW-0540">Nuclease</keyword>
<dbReference type="Pfam" id="PF22590">
    <property type="entry name" value="Cas3-like_C_2"/>
    <property type="match status" value="1"/>
</dbReference>
<dbReference type="InterPro" id="IPR014001">
    <property type="entry name" value="Helicase_ATP-bd"/>
</dbReference>
<dbReference type="PANTHER" id="PTHR47959">
    <property type="entry name" value="ATP-DEPENDENT RNA HELICASE RHLE-RELATED"/>
    <property type="match status" value="1"/>
</dbReference>
<comment type="caution">
    <text evidence="11">The sequence shown here is derived from an EMBL/GenBank/DDBJ whole genome shotgun (WGS) entry which is preliminary data.</text>
</comment>
<dbReference type="PANTHER" id="PTHR47959:SF16">
    <property type="entry name" value="CRISPR-ASSOCIATED NUCLEASE_HELICASE CAS3-RELATED"/>
    <property type="match status" value="1"/>
</dbReference>
<protein>
    <submittedName>
        <fullName evidence="11">CRISPR-associated helicase Cas3</fullName>
    </submittedName>
</protein>
<dbReference type="NCBIfam" id="TIGR01587">
    <property type="entry name" value="cas3_core"/>
    <property type="match status" value="1"/>
</dbReference>
<dbReference type="EMBL" id="JAGDQJ010000039">
    <property type="protein sequence ID" value="MBO1628246.1"/>
    <property type="molecule type" value="Genomic_DNA"/>
</dbReference>
<evidence type="ECO:0000256" key="8">
    <source>
        <dbReference type="ARBA" id="ARBA00022840"/>
    </source>
</evidence>
<evidence type="ECO:0000256" key="6">
    <source>
        <dbReference type="ARBA" id="ARBA00022801"/>
    </source>
</evidence>
<dbReference type="Proteomes" id="UP000677611">
    <property type="component" value="Unassembled WGS sequence"/>
</dbReference>
<evidence type="ECO:0000256" key="1">
    <source>
        <dbReference type="ARBA" id="ARBA00006847"/>
    </source>
</evidence>
<dbReference type="SUPFAM" id="SSF52540">
    <property type="entry name" value="P-loop containing nucleoside triphosphate hydrolases"/>
    <property type="match status" value="1"/>
</dbReference>
<dbReference type="InterPro" id="IPR027417">
    <property type="entry name" value="P-loop_NTPase"/>
</dbReference>
<dbReference type="Gene3D" id="1.10.3210.30">
    <property type="match status" value="1"/>
</dbReference>
<accession>A0ABS3P5Y2</accession>
<evidence type="ECO:0000313" key="11">
    <source>
        <dbReference type="EMBL" id="MBO1628246.1"/>
    </source>
</evidence>
<dbReference type="InterPro" id="IPR006474">
    <property type="entry name" value="Helicase_Cas3_CRISPR-ass_core"/>
</dbReference>
<keyword evidence="12" id="KW-1185">Reference proteome</keyword>
<proteinExistence type="inferred from homology"/>
<dbReference type="Pfam" id="PF18019">
    <property type="entry name" value="Cas3_HD"/>
    <property type="match status" value="1"/>
</dbReference>
<dbReference type="Gene3D" id="3.40.50.300">
    <property type="entry name" value="P-loop containing nucleotide triphosphate hydrolases"/>
    <property type="match status" value="2"/>
</dbReference>
<evidence type="ECO:0000256" key="9">
    <source>
        <dbReference type="ARBA" id="ARBA00023118"/>
    </source>
</evidence>
<dbReference type="SMART" id="SM00487">
    <property type="entry name" value="DEXDc"/>
    <property type="match status" value="1"/>
</dbReference>
<dbReference type="SUPFAM" id="SSF109604">
    <property type="entry name" value="HD-domain/PDEase-like"/>
    <property type="match status" value="1"/>
</dbReference>
<evidence type="ECO:0000256" key="3">
    <source>
        <dbReference type="ARBA" id="ARBA00022722"/>
    </source>
</evidence>
<dbReference type="RefSeq" id="WP_208019311.1">
    <property type="nucleotide sequence ID" value="NZ_JAGDQJ010000039.1"/>
</dbReference>
<dbReference type="CDD" id="cd09641">
    <property type="entry name" value="Cas3''_I"/>
    <property type="match status" value="1"/>
</dbReference>
<keyword evidence="9" id="KW-0051">Antiviral defense</keyword>
<dbReference type="InterPro" id="IPR038257">
    <property type="entry name" value="CRISPR-assoc_Cas3_HD_sf"/>
</dbReference>
<comment type="similarity">
    <text evidence="2">In the central section; belongs to the CRISPR-associated helicase Cas3 family.</text>
</comment>
<dbReference type="PROSITE" id="PS51643">
    <property type="entry name" value="HD_CAS3"/>
    <property type="match status" value="1"/>
</dbReference>
<keyword evidence="4" id="KW-0479">Metal-binding</keyword>
<reference evidence="11 12" key="1">
    <citation type="submission" date="2021-03" db="EMBL/GenBank/DDBJ databases">
        <title>Identification of novel Bacillus strains.</title>
        <authorList>
            <person name="Xiao Z."/>
            <person name="Li Y."/>
            <person name="Shen J."/>
        </authorList>
    </citation>
    <scope>NUCLEOTIDE SEQUENCE [LARGE SCALE GENOMIC DNA]</scope>
    <source>
        <strain evidence="11 12">SY8</strain>
    </source>
</reference>